<organism evidence="2 3">
    <name type="scientific">Linnemannia gamsii</name>
    <dbReference type="NCBI Taxonomy" id="64522"/>
    <lineage>
        <taxon>Eukaryota</taxon>
        <taxon>Fungi</taxon>
        <taxon>Fungi incertae sedis</taxon>
        <taxon>Mucoromycota</taxon>
        <taxon>Mortierellomycotina</taxon>
        <taxon>Mortierellomycetes</taxon>
        <taxon>Mortierellales</taxon>
        <taxon>Mortierellaceae</taxon>
        <taxon>Linnemannia</taxon>
    </lineage>
</organism>
<protein>
    <recommendedName>
        <fullName evidence="1">Peptidase A1 domain-containing protein</fullName>
    </recommendedName>
</protein>
<dbReference type="PROSITE" id="PS51767">
    <property type="entry name" value="PEPTIDASE_A1"/>
    <property type="match status" value="1"/>
</dbReference>
<proteinExistence type="predicted"/>
<keyword evidence="3" id="KW-1185">Reference proteome</keyword>
<feature type="domain" description="Peptidase A1" evidence="1">
    <location>
        <begin position="63"/>
        <end position="82"/>
    </location>
</feature>
<feature type="non-terminal residue" evidence="2">
    <location>
        <position position="82"/>
    </location>
</feature>
<dbReference type="InterPro" id="IPR033121">
    <property type="entry name" value="PEPTIDASE_A1"/>
</dbReference>
<reference evidence="2" key="1">
    <citation type="journal article" date="2020" name="Fungal Divers.">
        <title>Resolving the Mortierellaceae phylogeny through synthesis of multi-gene phylogenetics and phylogenomics.</title>
        <authorList>
            <person name="Vandepol N."/>
            <person name="Liber J."/>
            <person name="Desiro A."/>
            <person name="Na H."/>
            <person name="Kennedy M."/>
            <person name="Barry K."/>
            <person name="Grigoriev I.V."/>
            <person name="Miller A.N."/>
            <person name="O'Donnell K."/>
            <person name="Stajich J.E."/>
            <person name="Bonito G."/>
        </authorList>
    </citation>
    <scope>NUCLEOTIDE SEQUENCE</scope>
    <source>
        <strain evidence="2">NVP60</strain>
    </source>
</reference>
<accession>A0A9P6QNA0</accession>
<evidence type="ECO:0000259" key="1">
    <source>
        <dbReference type="PROSITE" id="PS51767"/>
    </source>
</evidence>
<gene>
    <name evidence="2" type="ORF">BGZ97_009699</name>
</gene>
<dbReference type="Proteomes" id="UP000823405">
    <property type="component" value="Unassembled WGS sequence"/>
</dbReference>
<evidence type="ECO:0000313" key="2">
    <source>
        <dbReference type="EMBL" id="KAG0278687.1"/>
    </source>
</evidence>
<name>A0A9P6QNA0_9FUNG</name>
<dbReference type="EMBL" id="JAAAIN010004737">
    <property type="protein sequence ID" value="KAG0278687.1"/>
    <property type="molecule type" value="Genomic_DNA"/>
</dbReference>
<comment type="caution">
    <text evidence="2">The sequence shown here is derived from an EMBL/GenBank/DDBJ whole genome shotgun (WGS) entry which is preliminary data.</text>
</comment>
<evidence type="ECO:0000313" key="3">
    <source>
        <dbReference type="Proteomes" id="UP000823405"/>
    </source>
</evidence>
<dbReference type="AlphaFoldDB" id="A0A9P6QNA0"/>
<sequence length="82" mass="8589">MTLTIASPMNFKRASTNQGPIAIPLKRNNVGAPDAKSGFKGLAVNPAPLNTLIDPTNNQIILFSVAVSIGTPAVDFQLVIDT</sequence>